<keyword evidence="1" id="KW-0732">Signal</keyword>
<feature type="non-terminal residue" evidence="2">
    <location>
        <position position="1"/>
    </location>
</feature>
<feature type="signal peptide" evidence="1">
    <location>
        <begin position="1"/>
        <end position="22"/>
    </location>
</feature>
<proteinExistence type="predicted"/>
<dbReference type="EMBL" id="KQ976500">
    <property type="protein sequence ID" value="KYM83264.1"/>
    <property type="molecule type" value="Genomic_DNA"/>
</dbReference>
<protein>
    <submittedName>
        <fullName evidence="2">Uncharacterized protein</fullName>
    </submittedName>
</protein>
<name>A0A195BGC5_9HYME</name>
<evidence type="ECO:0000313" key="3">
    <source>
        <dbReference type="Proteomes" id="UP000078540"/>
    </source>
</evidence>
<evidence type="ECO:0000313" key="2">
    <source>
        <dbReference type="EMBL" id="KYM83264.1"/>
    </source>
</evidence>
<sequence>LWGRQPAAVAMILALTFQLLRASLTSETRRVSIGLEEVLIDEDGVQPVDDAKDGYLLTESSYIRSVKTF</sequence>
<evidence type="ECO:0000256" key="1">
    <source>
        <dbReference type="SAM" id="SignalP"/>
    </source>
</evidence>
<reference evidence="2 3" key="1">
    <citation type="submission" date="2015-09" db="EMBL/GenBank/DDBJ databases">
        <title>Atta colombica WGS genome.</title>
        <authorList>
            <person name="Nygaard S."/>
            <person name="Hu H."/>
            <person name="Boomsma J."/>
            <person name="Zhang G."/>
        </authorList>
    </citation>
    <scope>NUCLEOTIDE SEQUENCE [LARGE SCALE GENOMIC DNA]</scope>
    <source>
        <strain evidence="2">Treedump-2</strain>
        <tissue evidence="2">Whole body</tissue>
    </source>
</reference>
<organism evidence="2 3">
    <name type="scientific">Atta colombica</name>
    <dbReference type="NCBI Taxonomy" id="520822"/>
    <lineage>
        <taxon>Eukaryota</taxon>
        <taxon>Metazoa</taxon>
        <taxon>Ecdysozoa</taxon>
        <taxon>Arthropoda</taxon>
        <taxon>Hexapoda</taxon>
        <taxon>Insecta</taxon>
        <taxon>Pterygota</taxon>
        <taxon>Neoptera</taxon>
        <taxon>Endopterygota</taxon>
        <taxon>Hymenoptera</taxon>
        <taxon>Apocrita</taxon>
        <taxon>Aculeata</taxon>
        <taxon>Formicoidea</taxon>
        <taxon>Formicidae</taxon>
        <taxon>Myrmicinae</taxon>
        <taxon>Atta</taxon>
    </lineage>
</organism>
<gene>
    <name evidence="2" type="ORF">ALC53_06532</name>
</gene>
<dbReference type="AlphaFoldDB" id="A0A195BGC5"/>
<keyword evidence="3" id="KW-1185">Reference proteome</keyword>
<dbReference type="Proteomes" id="UP000078540">
    <property type="component" value="Unassembled WGS sequence"/>
</dbReference>
<feature type="chain" id="PRO_5008269467" evidence="1">
    <location>
        <begin position="23"/>
        <end position="69"/>
    </location>
</feature>
<accession>A0A195BGC5</accession>